<dbReference type="InterPro" id="IPR039551">
    <property type="entry name" value="Cho/carn_acyl_trans"/>
</dbReference>
<dbReference type="PANTHER" id="PTHR22589:SF29">
    <property type="entry name" value="MITOCHONDRIAL CARNITINE O-ACETYLTRANSFERASE-RELATED"/>
    <property type="match status" value="1"/>
</dbReference>
<evidence type="ECO:0000256" key="3">
    <source>
        <dbReference type="ARBA" id="ARBA00023315"/>
    </source>
</evidence>
<dbReference type="FunFam" id="3.30.559.70:FF:000003">
    <property type="entry name" value="Carnitine acetyl transferase FacC"/>
    <property type="match status" value="1"/>
</dbReference>
<proteinExistence type="inferred from homology"/>
<evidence type="ECO:0000256" key="5">
    <source>
        <dbReference type="RuleBase" id="RU003801"/>
    </source>
</evidence>
<organism evidence="7 8">
    <name type="scientific">Malassezia vespertilionis</name>
    <dbReference type="NCBI Taxonomy" id="2020962"/>
    <lineage>
        <taxon>Eukaryota</taxon>
        <taxon>Fungi</taxon>
        <taxon>Dikarya</taxon>
        <taxon>Basidiomycota</taxon>
        <taxon>Ustilaginomycotina</taxon>
        <taxon>Malasseziomycetes</taxon>
        <taxon>Malasseziales</taxon>
        <taxon>Malasseziaceae</taxon>
        <taxon>Malassezia</taxon>
    </lineage>
</organism>
<dbReference type="SUPFAM" id="SSF52777">
    <property type="entry name" value="CoA-dependent acyltransferases"/>
    <property type="match status" value="2"/>
</dbReference>
<dbReference type="InterPro" id="IPR042231">
    <property type="entry name" value="Cho/carn_acyl_trans_2"/>
</dbReference>
<reference evidence="7 8" key="1">
    <citation type="submission" date="2017-10" db="EMBL/GenBank/DDBJ databases">
        <title>A novel species of cold-tolerant Malassezia isolated from bats.</title>
        <authorList>
            <person name="Lorch J.M."/>
            <person name="Palmer J.M."/>
            <person name="Vanderwolf K.J."/>
            <person name="Schmidt K.Z."/>
            <person name="Verant M.L."/>
            <person name="Weller T.J."/>
            <person name="Blehert D.S."/>
        </authorList>
    </citation>
    <scope>NUCLEOTIDE SEQUENCE [LARGE SCALE GENOMIC DNA]</scope>
    <source>
        <strain evidence="7 8">NWHC:44797-103</strain>
    </source>
</reference>
<dbReference type="EMBL" id="KZ454997">
    <property type="protein sequence ID" value="PKI82281.1"/>
    <property type="molecule type" value="Genomic_DNA"/>
</dbReference>
<gene>
    <name evidence="7" type="ORF">MVES_003792</name>
</gene>
<dbReference type="PROSITE" id="PS00440">
    <property type="entry name" value="ACYLTRANSF_C_2"/>
    <property type="match status" value="1"/>
</dbReference>
<dbReference type="GO" id="GO:0005739">
    <property type="term" value="C:mitochondrion"/>
    <property type="evidence" value="ECO:0007669"/>
    <property type="project" value="TreeGrafter"/>
</dbReference>
<evidence type="ECO:0000256" key="4">
    <source>
        <dbReference type="PIRSR" id="PIRSR600542-1"/>
    </source>
</evidence>
<name>A0A2N1J6V1_9BASI</name>
<feature type="domain" description="Choline/carnitine acyltransferase" evidence="6">
    <location>
        <begin position="17"/>
        <end position="620"/>
    </location>
</feature>
<dbReference type="Pfam" id="PF00755">
    <property type="entry name" value="Carn_acyltransf"/>
    <property type="match status" value="1"/>
</dbReference>
<protein>
    <recommendedName>
        <fullName evidence="6">Choline/carnitine acyltransferase domain-containing protein</fullName>
    </recommendedName>
</protein>
<comment type="similarity">
    <text evidence="1 5">Belongs to the carnitine/choline acetyltransferase family.</text>
</comment>
<sequence>MSQEKQTFAQQDKLPKLPIPDLEESCKKYLKSLEPLQTFEQHAASKAAVAEFLQNEGPKLQEELIEYAKTKHSYIEEFWDDSYLMGNDSVVLNLNPFFILEDEPDPARGTQLRRAANLTLATLAFIHDLRHETLPPDNFRGVPLDMFQYTRLFGMARIPSTNGCRLELHEWARHMVVVRRGRFYWFDVLDPNHCALFTESSLVATLRAIVRDADELGTKVSDEALGVLSTEKRRTWSIHRQTLERNSHNRECLKTIDSALFVLCLDDVAPQSASELANNMLCGTYALQDGVQTGTCLNRWYDKLQIIVCANGTAGVNFEHCSADGHTVLRFVADIYTELIFQFARSIHPQTGSLFQANASPYARGLSRKKGSAPLDQHLVQETLFCTTPRRLEWAWTDAVKYSVRYAEMRLSDLICQNESAVLEFDGYGKHFITSHGFSPDAFVQMAFQATYFSLYGRLAPTYEPAMTKSFLRGRTETIRTVQPEVLTFVQAWSDVKAPLQTKLSALRKACVQHTKCSKESASGHGFDRHFYALSCLWQLLHGAKDAPKPSLFADEGYDLLNHVVLSTSNCGNPALRIFGFGPVVQDGFGIGYIIHENRLTICASSKHLQTQRFLDTLRQYFYSIQRGLVEAFKSANVQPNQTYVDHAGNECDARTGLPISTLRRGPDELANGEAGHTGYSFYGDASDERLAHSQGMLHHADVGKMVFVSEYD</sequence>
<dbReference type="FunFam" id="3.30.559.10:FF:000019">
    <property type="entry name" value="Carnitine acetyl transferase"/>
    <property type="match status" value="1"/>
</dbReference>
<dbReference type="Gene3D" id="3.30.559.70">
    <property type="entry name" value="Choline/Carnitine o-acyltransferase, domain 2"/>
    <property type="match status" value="1"/>
</dbReference>
<keyword evidence="8" id="KW-1185">Reference proteome</keyword>
<evidence type="ECO:0000256" key="1">
    <source>
        <dbReference type="ARBA" id="ARBA00005232"/>
    </source>
</evidence>
<evidence type="ECO:0000259" key="6">
    <source>
        <dbReference type="Pfam" id="PF00755"/>
    </source>
</evidence>
<dbReference type="Proteomes" id="UP000232875">
    <property type="component" value="Unassembled WGS sequence"/>
</dbReference>
<dbReference type="InterPro" id="IPR023213">
    <property type="entry name" value="CAT-like_dom_sf"/>
</dbReference>
<keyword evidence="2 5" id="KW-0808">Transferase</keyword>
<evidence type="ECO:0000313" key="8">
    <source>
        <dbReference type="Proteomes" id="UP000232875"/>
    </source>
</evidence>
<accession>A0A2N1J6V1</accession>
<dbReference type="OrthoDB" id="240216at2759"/>
<dbReference type="GO" id="GO:0004092">
    <property type="term" value="F:carnitine O-acetyltransferase activity"/>
    <property type="evidence" value="ECO:0007669"/>
    <property type="project" value="TreeGrafter"/>
</dbReference>
<evidence type="ECO:0000256" key="2">
    <source>
        <dbReference type="ARBA" id="ARBA00022679"/>
    </source>
</evidence>
<dbReference type="PANTHER" id="PTHR22589">
    <property type="entry name" value="CARNITINE O-ACYLTRANSFERASE"/>
    <property type="match status" value="1"/>
</dbReference>
<dbReference type="AlphaFoldDB" id="A0A2N1J6V1"/>
<dbReference type="InterPro" id="IPR000542">
    <property type="entry name" value="Carn_acyl_trans"/>
</dbReference>
<feature type="active site" description="Proton acceptor" evidence="4">
    <location>
        <position position="320"/>
    </location>
</feature>
<dbReference type="STRING" id="2020962.A0A2N1J6V1"/>
<dbReference type="GO" id="GO:0009437">
    <property type="term" value="P:carnitine metabolic process"/>
    <property type="evidence" value="ECO:0007669"/>
    <property type="project" value="TreeGrafter"/>
</dbReference>
<dbReference type="Gene3D" id="3.30.559.10">
    <property type="entry name" value="Chloramphenicol acetyltransferase-like domain"/>
    <property type="match status" value="1"/>
</dbReference>
<keyword evidence="3 5" id="KW-0012">Acyltransferase</keyword>
<evidence type="ECO:0000313" key="7">
    <source>
        <dbReference type="EMBL" id="PKI82281.1"/>
    </source>
</evidence>